<reference evidence="8" key="1">
    <citation type="submission" date="2021-06" db="EMBL/GenBank/DDBJ databases">
        <authorList>
            <person name="Kallberg Y."/>
            <person name="Tangrot J."/>
            <person name="Rosling A."/>
        </authorList>
    </citation>
    <scope>NUCLEOTIDE SEQUENCE</scope>
    <source>
        <strain evidence="8">UK204</strain>
    </source>
</reference>
<proteinExistence type="predicted"/>
<evidence type="ECO:0000313" key="9">
    <source>
        <dbReference type="Proteomes" id="UP000789570"/>
    </source>
</evidence>
<sequence length="406" mass="46855">MQQPKVLFLFAISTKLFNTKNFLTKSSSIRYFNSQTFRYKHKTSFHTNYYFKRQITTAFNAKNVRKHLIYQPSSQSSSNTTPPSDTTSQHIHNISQVYPATDDTQQTPSHDKPSLMILIGWWNCKPKHLLKYVSLYTDKFHTDTLSHIPPFYHVFFPWTISRDIHRLAKELIGIWIERGKPNNIGFHVFSDNGTYHYAMLCEAVRDLSKKYSDYDQRQIKSSSGLNLSSEDAESFLNSIKSCVIDSAPSPISEKYLALGIVGGFLRKTTLMKKSASNSNSEKEEIPIIQPPPSLISVLSIFFTLPVVKRYQDFAHKSLYNIPGGTHDGRHVKYLFLYGPGDQIVPEKDVIEFMERLKERESNHINSEKKGELTIVKNRFGANSEHVQHFLRYPDEYISALKSFYNI</sequence>
<protein>
    <submittedName>
        <fullName evidence="8">12910_t:CDS:1</fullName>
    </submittedName>
</protein>
<evidence type="ECO:0000256" key="4">
    <source>
        <dbReference type="ARBA" id="ARBA00023136"/>
    </source>
</evidence>
<name>A0A9N9E9T3_9GLOM</name>
<keyword evidence="2" id="KW-0812">Transmembrane</keyword>
<evidence type="ECO:0000256" key="3">
    <source>
        <dbReference type="ARBA" id="ARBA00022989"/>
    </source>
</evidence>
<dbReference type="PANTHER" id="PTHR12265">
    <property type="entry name" value="TRANSMEMBRANE PROTEIN 53"/>
    <property type="match status" value="1"/>
</dbReference>
<evidence type="ECO:0000256" key="1">
    <source>
        <dbReference type="ARBA" id="ARBA00004126"/>
    </source>
</evidence>
<evidence type="ECO:0000256" key="6">
    <source>
        <dbReference type="ARBA" id="ARBA00037847"/>
    </source>
</evidence>
<evidence type="ECO:0000313" key="8">
    <source>
        <dbReference type="EMBL" id="CAG8669756.1"/>
    </source>
</evidence>
<comment type="subcellular location">
    <subcellularLocation>
        <location evidence="6">Endomembrane system</location>
        <topology evidence="6">Single-pass membrane protein</topology>
    </subcellularLocation>
    <subcellularLocation>
        <location evidence="1">Nucleus membrane</location>
    </subcellularLocation>
</comment>
<dbReference type="EMBL" id="CAJVPQ010005415">
    <property type="protein sequence ID" value="CAG8669756.1"/>
    <property type="molecule type" value="Genomic_DNA"/>
</dbReference>
<evidence type="ECO:0000256" key="2">
    <source>
        <dbReference type="ARBA" id="ARBA00022692"/>
    </source>
</evidence>
<dbReference type="OrthoDB" id="77878at2759"/>
<feature type="compositionally biased region" description="Low complexity" evidence="7">
    <location>
        <begin position="71"/>
        <end position="89"/>
    </location>
</feature>
<keyword evidence="5" id="KW-0539">Nucleus</keyword>
<dbReference type="PANTHER" id="PTHR12265:SF30">
    <property type="entry name" value="TRANSMEMBRANE PROTEIN 53"/>
    <property type="match status" value="1"/>
</dbReference>
<dbReference type="Pfam" id="PF05705">
    <property type="entry name" value="DUF829"/>
    <property type="match status" value="1"/>
</dbReference>
<keyword evidence="3" id="KW-1133">Transmembrane helix</keyword>
<keyword evidence="4" id="KW-0472">Membrane</keyword>
<dbReference type="InterPro" id="IPR008547">
    <property type="entry name" value="DUF829_TMEM53"/>
</dbReference>
<feature type="region of interest" description="Disordered" evidence="7">
    <location>
        <begin position="70"/>
        <end position="89"/>
    </location>
</feature>
<keyword evidence="9" id="KW-1185">Reference proteome</keyword>
<comment type="caution">
    <text evidence="8">The sequence shown here is derived from an EMBL/GenBank/DDBJ whole genome shotgun (WGS) entry which is preliminary data.</text>
</comment>
<gene>
    <name evidence="8" type="ORF">FCALED_LOCUS11965</name>
</gene>
<evidence type="ECO:0000256" key="7">
    <source>
        <dbReference type="SAM" id="MobiDB-lite"/>
    </source>
</evidence>
<accession>A0A9N9E9T3</accession>
<organism evidence="8 9">
    <name type="scientific">Funneliformis caledonium</name>
    <dbReference type="NCBI Taxonomy" id="1117310"/>
    <lineage>
        <taxon>Eukaryota</taxon>
        <taxon>Fungi</taxon>
        <taxon>Fungi incertae sedis</taxon>
        <taxon>Mucoromycota</taxon>
        <taxon>Glomeromycotina</taxon>
        <taxon>Glomeromycetes</taxon>
        <taxon>Glomerales</taxon>
        <taxon>Glomeraceae</taxon>
        <taxon>Funneliformis</taxon>
    </lineage>
</organism>
<evidence type="ECO:0000256" key="5">
    <source>
        <dbReference type="ARBA" id="ARBA00023242"/>
    </source>
</evidence>
<dbReference type="GO" id="GO:0031965">
    <property type="term" value="C:nuclear membrane"/>
    <property type="evidence" value="ECO:0007669"/>
    <property type="project" value="UniProtKB-SubCell"/>
</dbReference>
<dbReference type="Proteomes" id="UP000789570">
    <property type="component" value="Unassembled WGS sequence"/>
</dbReference>
<dbReference type="AlphaFoldDB" id="A0A9N9E9T3"/>